<accession>A0AAV7X1U4</accession>
<evidence type="ECO:0000313" key="1">
    <source>
        <dbReference type="EMBL" id="KAJ1518945.1"/>
    </source>
</evidence>
<gene>
    <name evidence="1" type="ORF">ONE63_011447</name>
</gene>
<protein>
    <submittedName>
        <fullName evidence="1">Uncharacterized protein</fullName>
    </submittedName>
</protein>
<comment type="caution">
    <text evidence="1">The sequence shown here is derived from an EMBL/GenBank/DDBJ whole genome shotgun (WGS) entry which is preliminary data.</text>
</comment>
<organism evidence="1 2">
    <name type="scientific">Megalurothrips usitatus</name>
    <name type="common">bean blossom thrips</name>
    <dbReference type="NCBI Taxonomy" id="439358"/>
    <lineage>
        <taxon>Eukaryota</taxon>
        <taxon>Metazoa</taxon>
        <taxon>Ecdysozoa</taxon>
        <taxon>Arthropoda</taxon>
        <taxon>Hexapoda</taxon>
        <taxon>Insecta</taxon>
        <taxon>Pterygota</taxon>
        <taxon>Neoptera</taxon>
        <taxon>Paraneoptera</taxon>
        <taxon>Thysanoptera</taxon>
        <taxon>Terebrantia</taxon>
        <taxon>Thripoidea</taxon>
        <taxon>Thripidae</taxon>
        <taxon>Megalurothrips</taxon>
    </lineage>
</organism>
<dbReference type="Proteomes" id="UP001075354">
    <property type="component" value="Unassembled WGS sequence"/>
</dbReference>
<sequence>MVLDNLHWASFGVARRMGTLWLGETKKKKNNNNEQQIPMPPFYVGTDETKSVISARISKLRPPLEVRRLPRQVSQVHDYNAREWENITLYFSIPVFKNILPERYLKHWMLFVQAFYLLMKSDLTKHEAEVAGILMEKYVNGVEELYGRKELTFNMHLCTHAMDNALRWSNGSSISTFAFENGNKHLKAKIHAERGISHQLLRSLDRDSALNILRNLASTPQSSDFRSRMDRKEVKKSFFAGAVRCMKPKSFSPSREELWHCEQLNVDAAQFLECSRIIYGNVCYSVDNVEQGIIAISTAQLKTICVNMNINRRFLKEHFICVMANTSNVF</sequence>
<dbReference type="EMBL" id="JAPTSV010000804">
    <property type="protein sequence ID" value="KAJ1518945.1"/>
    <property type="molecule type" value="Genomic_DNA"/>
</dbReference>
<dbReference type="PANTHER" id="PTHR46579">
    <property type="entry name" value="F5/8 TYPE C DOMAIN-CONTAINING PROTEIN-RELATED"/>
    <property type="match status" value="1"/>
</dbReference>
<name>A0AAV7X1U4_9NEOP</name>
<dbReference type="PANTHER" id="PTHR46579:SF1">
    <property type="entry name" value="F5_8 TYPE C DOMAIN-CONTAINING PROTEIN"/>
    <property type="match status" value="1"/>
</dbReference>
<proteinExistence type="predicted"/>
<reference evidence="1" key="1">
    <citation type="submission" date="2022-12" db="EMBL/GenBank/DDBJ databases">
        <title>Chromosome-level genome assembly of the bean flower thrips Megalurothrips usitatus.</title>
        <authorList>
            <person name="Ma L."/>
            <person name="Liu Q."/>
            <person name="Li H."/>
            <person name="Cai W."/>
        </authorList>
    </citation>
    <scope>NUCLEOTIDE SEQUENCE</scope>
    <source>
        <strain evidence="1">Cailab_2022a</strain>
    </source>
</reference>
<keyword evidence="2" id="KW-1185">Reference proteome</keyword>
<evidence type="ECO:0000313" key="2">
    <source>
        <dbReference type="Proteomes" id="UP001075354"/>
    </source>
</evidence>
<dbReference type="AlphaFoldDB" id="A0AAV7X1U4"/>